<dbReference type="AlphaFoldDB" id="A0A0F9BUR2"/>
<accession>A0A0F9BUR2</accession>
<evidence type="ECO:0000313" key="1">
    <source>
        <dbReference type="EMBL" id="KKL17687.1"/>
    </source>
</evidence>
<comment type="caution">
    <text evidence="1">The sequence shown here is derived from an EMBL/GenBank/DDBJ whole genome shotgun (WGS) entry which is preliminary data.</text>
</comment>
<reference evidence="1" key="1">
    <citation type="journal article" date="2015" name="Nature">
        <title>Complex archaea that bridge the gap between prokaryotes and eukaryotes.</title>
        <authorList>
            <person name="Spang A."/>
            <person name="Saw J.H."/>
            <person name="Jorgensen S.L."/>
            <person name="Zaremba-Niedzwiedzka K."/>
            <person name="Martijn J."/>
            <person name="Lind A.E."/>
            <person name="van Eijk R."/>
            <person name="Schleper C."/>
            <person name="Guy L."/>
            <person name="Ettema T.J."/>
        </authorList>
    </citation>
    <scope>NUCLEOTIDE SEQUENCE</scope>
</reference>
<organism evidence="1">
    <name type="scientific">marine sediment metagenome</name>
    <dbReference type="NCBI Taxonomy" id="412755"/>
    <lineage>
        <taxon>unclassified sequences</taxon>
        <taxon>metagenomes</taxon>
        <taxon>ecological metagenomes</taxon>
    </lineage>
</organism>
<gene>
    <name evidence="1" type="ORF">LCGC14_2483080</name>
</gene>
<name>A0A0F9BUR2_9ZZZZ</name>
<sequence>MAMELDKATLVEASYRIASETFKKVPRTKQVGYIRGYTKAGTIAHDVLKKMIEEAIQGMIR</sequence>
<protein>
    <submittedName>
        <fullName evidence="1">Uncharacterized protein</fullName>
    </submittedName>
</protein>
<proteinExistence type="predicted"/>
<dbReference type="EMBL" id="LAZR01039160">
    <property type="protein sequence ID" value="KKL17687.1"/>
    <property type="molecule type" value="Genomic_DNA"/>
</dbReference>